<feature type="domain" description="YrdC-like" evidence="10">
    <location>
        <begin position="5"/>
        <end position="188"/>
    </location>
</feature>
<evidence type="ECO:0000256" key="5">
    <source>
        <dbReference type="ARBA" id="ARBA00022695"/>
    </source>
</evidence>
<dbReference type="InterPro" id="IPR017945">
    <property type="entry name" value="DHBP_synth_RibB-like_a/b_dom"/>
</dbReference>
<comment type="caution">
    <text evidence="11">The sequence shown here is derived from an EMBL/GenBank/DDBJ whole genome shotgun (WGS) entry which is preliminary data.</text>
</comment>
<evidence type="ECO:0000256" key="7">
    <source>
        <dbReference type="ARBA" id="ARBA00022840"/>
    </source>
</evidence>
<comment type="function">
    <text evidence="9">Required for the formation of a threonylcarbamoyl group on adenosine at position 37 (t(6)A37) in tRNAs that read codons beginning with adenine. Catalyzes the conversion of L-threonine, HCO(3)(-)/CO(2) and ATP to give threonylcarbamoyl-AMP (TC-AMP) as the acyladenylate intermediate, with the release of diphosphate.</text>
</comment>
<reference evidence="11 12" key="1">
    <citation type="submission" date="2024-01" db="EMBL/GenBank/DDBJ databases">
        <title>Novel species of the genus Luteimonas isolated from rivers.</title>
        <authorList>
            <person name="Lu H."/>
        </authorList>
    </citation>
    <scope>NUCLEOTIDE SEQUENCE [LARGE SCALE GENOMIC DNA]</scope>
    <source>
        <strain evidence="11 12">SMYT11W</strain>
    </source>
</reference>
<dbReference type="InterPro" id="IPR050156">
    <property type="entry name" value="TC-AMP_synthase_SUA5"/>
</dbReference>
<evidence type="ECO:0000256" key="2">
    <source>
        <dbReference type="ARBA" id="ARBA00022490"/>
    </source>
</evidence>
<keyword evidence="12" id="KW-1185">Reference proteome</keyword>
<dbReference type="EMBL" id="JAZHBM010000002">
    <property type="protein sequence ID" value="MEF3082595.1"/>
    <property type="molecule type" value="Genomic_DNA"/>
</dbReference>
<evidence type="ECO:0000256" key="3">
    <source>
        <dbReference type="ARBA" id="ARBA00022679"/>
    </source>
</evidence>
<keyword evidence="2 9" id="KW-0963">Cytoplasm</keyword>
<dbReference type="Gene3D" id="3.90.870.10">
    <property type="entry name" value="DHBP synthase"/>
    <property type="match status" value="1"/>
</dbReference>
<evidence type="ECO:0000313" key="11">
    <source>
        <dbReference type="EMBL" id="MEF3082595.1"/>
    </source>
</evidence>
<evidence type="ECO:0000256" key="6">
    <source>
        <dbReference type="ARBA" id="ARBA00022741"/>
    </source>
</evidence>
<dbReference type="Proteomes" id="UP001358324">
    <property type="component" value="Unassembled WGS sequence"/>
</dbReference>
<dbReference type="HAMAP" id="MF_01852">
    <property type="entry name" value="TsaC"/>
    <property type="match status" value="1"/>
</dbReference>
<proteinExistence type="inferred from homology"/>
<comment type="subcellular location">
    <subcellularLocation>
        <location evidence="1 9">Cytoplasm</location>
    </subcellularLocation>
</comment>
<name>A0ABU7WG76_9GAMM</name>
<evidence type="ECO:0000313" key="12">
    <source>
        <dbReference type="Proteomes" id="UP001358324"/>
    </source>
</evidence>
<gene>
    <name evidence="9" type="primary">tsaC</name>
    <name evidence="11" type="ORF">V3391_10305</name>
</gene>
<sequence length="188" mass="19470">MTAPVLDIPAAAALLARGGVVAYPTEGVWGLGCDPFDRDAVMRLLDIKQRPVDKGVILIAGARAQLDAIVDWTRLSDDARARVTDSWPGPNTWVVPARADVPAWITGAHASVAVRVSAHADVVALCAGFGGALVSTSANLTGEPAVADRDALDGRLLARIDGLLDGRTGGRSGPSTIRDALTGDVFRA</sequence>
<keyword evidence="5 9" id="KW-0548">Nucleotidyltransferase</keyword>
<dbReference type="Pfam" id="PF01300">
    <property type="entry name" value="Sua5_yciO_yrdC"/>
    <property type="match status" value="1"/>
</dbReference>
<dbReference type="PROSITE" id="PS51163">
    <property type="entry name" value="YRDC"/>
    <property type="match status" value="1"/>
</dbReference>
<keyword evidence="3 9" id="KW-0808">Transferase</keyword>
<dbReference type="PANTHER" id="PTHR17490:SF18">
    <property type="entry name" value="THREONYLCARBAMOYL-AMP SYNTHASE"/>
    <property type="match status" value="1"/>
</dbReference>
<dbReference type="RefSeq" id="WP_332078315.1">
    <property type="nucleotide sequence ID" value="NZ_JAZHBM010000002.1"/>
</dbReference>
<organism evidence="11 12">
    <name type="scientific">Luteimonas flava</name>
    <dbReference type="NCBI Taxonomy" id="3115822"/>
    <lineage>
        <taxon>Bacteria</taxon>
        <taxon>Pseudomonadati</taxon>
        <taxon>Pseudomonadota</taxon>
        <taxon>Gammaproteobacteria</taxon>
        <taxon>Lysobacterales</taxon>
        <taxon>Lysobacteraceae</taxon>
        <taxon>Luteimonas</taxon>
    </lineage>
</organism>
<dbReference type="PANTHER" id="PTHR17490">
    <property type="entry name" value="SUA5"/>
    <property type="match status" value="1"/>
</dbReference>
<dbReference type="SUPFAM" id="SSF55821">
    <property type="entry name" value="YrdC/RibB"/>
    <property type="match status" value="1"/>
</dbReference>
<evidence type="ECO:0000256" key="1">
    <source>
        <dbReference type="ARBA" id="ARBA00004496"/>
    </source>
</evidence>
<dbReference type="InterPro" id="IPR023535">
    <property type="entry name" value="TC-AMP_synthase"/>
</dbReference>
<comment type="similarity">
    <text evidence="9">Belongs to the SUA5 family. TsaC subfamily.</text>
</comment>
<keyword evidence="4 9" id="KW-0819">tRNA processing</keyword>
<dbReference type="EC" id="2.7.7.87" evidence="9"/>
<keyword evidence="6 9" id="KW-0547">Nucleotide-binding</keyword>
<evidence type="ECO:0000256" key="8">
    <source>
        <dbReference type="ARBA" id="ARBA00048366"/>
    </source>
</evidence>
<accession>A0ABU7WG76</accession>
<keyword evidence="7 9" id="KW-0067">ATP-binding</keyword>
<evidence type="ECO:0000259" key="10">
    <source>
        <dbReference type="PROSITE" id="PS51163"/>
    </source>
</evidence>
<comment type="catalytic activity">
    <reaction evidence="8 9">
        <text>L-threonine + hydrogencarbonate + ATP = L-threonylcarbamoyladenylate + diphosphate + H2O</text>
        <dbReference type="Rhea" id="RHEA:36407"/>
        <dbReference type="ChEBI" id="CHEBI:15377"/>
        <dbReference type="ChEBI" id="CHEBI:17544"/>
        <dbReference type="ChEBI" id="CHEBI:30616"/>
        <dbReference type="ChEBI" id="CHEBI:33019"/>
        <dbReference type="ChEBI" id="CHEBI:57926"/>
        <dbReference type="ChEBI" id="CHEBI:73682"/>
        <dbReference type="EC" id="2.7.7.87"/>
    </reaction>
</comment>
<dbReference type="InterPro" id="IPR006070">
    <property type="entry name" value="Sua5-like_dom"/>
</dbReference>
<evidence type="ECO:0000256" key="4">
    <source>
        <dbReference type="ARBA" id="ARBA00022694"/>
    </source>
</evidence>
<evidence type="ECO:0000256" key="9">
    <source>
        <dbReference type="HAMAP-Rule" id="MF_01852"/>
    </source>
</evidence>
<protein>
    <recommendedName>
        <fullName evidence="9">Threonylcarbamoyl-AMP synthase</fullName>
        <shortName evidence="9">TC-AMP synthase</shortName>
        <ecNumber evidence="9">2.7.7.87</ecNumber>
    </recommendedName>
    <alternativeName>
        <fullName evidence="9">L-threonylcarbamoyladenylate synthase</fullName>
    </alternativeName>
    <alternativeName>
        <fullName evidence="9">t(6)A37 threonylcarbamoyladenosine biosynthesis protein TsaC</fullName>
    </alternativeName>
    <alternativeName>
        <fullName evidence="9">tRNA threonylcarbamoyladenosine biosynthesis protein TsaC</fullName>
    </alternativeName>
</protein>